<evidence type="ECO:0000313" key="10">
    <source>
        <dbReference type="Proteomes" id="UP000583454"/>
    </source>
</evidence>
<dbReference type="NCBIfam" id="TIGR00675">
    <property type="entry name" value="dcm"/>
    <property type="match status" value="1"/>
</dbReference>
<organism evidence="9 10">
    <name type="scientific">Methylorubrum rhodinum</name>
    <dbReference type="NCBI Taxonomy" id="29428"/>
    <lineage>
        <taxon>Bacteria</taxon>
        <taxon>Pseudomonadati</taxon>
        <taxon>Pseudomonadota</taxon>
        <taxon>Alphaproteobacteria</taxon>
        <taxon>Hyphomicrobiales</taxon>
        <taxon>Methylobacteriaceae</taxon>
        <taxon>Methylorubrum</taxon>
    </lineage>
</organism>
<dbReference type="PROSITE" id="PS00094">
    <property type="entry name" value="C5_MTASE_1"/>
    <property type="match status" value="1"/>
</dbReference>
<keyword evidence="1 6" id="KW-0489">Methyltransferase</keyword>
<feature type="active site" evidence="6">
    <location>
        <position position="108"/>
    </location>
</feature>
<evidence type="ECO:0000256" key="6">
    <source>
        <dbReference type="PROSITE-ProRule" id="PRU01016"/>
    </source>
</evidence>
<comment type="caution">
    <text evidence="9">The sequence shown here is derived from an EMBL/GenBank/DDBJ whole genome shotgun (WGS) entry which is preliminary data.</text>
</comment>
<keyword evidence="3 6" id="KW-0949">S-adenosyl-L-methionine</keyword>
<dbReference type="Proteomes" id="UP000583454">
    <property type="component" value="Unassembled WGS sequence"/>
</dbReference>
<comment type="similarity">
    <text evidence="6 7">Belongs to the class I-like SAM-binding methyltransferase superfamily. C5-methyltransferase family.</text>
</comment>
<dbReference type="InterPro" id="IPR050390">
    <property type="entry name" value="C5-Methyltransferase"/>
</dbReference>
<evidence type="ECO:0000256" key="8">
    <source>
        <dbReference type="RuleBase" id="RU000417"/>
    </source>
</evidence>
<dbReference type="GO" id="GO:0003886">
    <property type="term" value="F:DNA (cytosine-5-)-methyltransferase activity"/>
    <property type="evidence" value="ECO:0007669"/>
    <property type="project" value="UniProtKB-EC"/>
</dbReference>
<name>A0A840ZRP5_9HYPH</name>
<dbReference type="GO" id="GO:0032259">
    <property type="term" value="P:methylation"/>
    <property type="evidence" value="ECO:0007669"/>
    <property type="project" value="UniProtKB-KW"/>
</dbReference>
<dbReference type="Gene3D" id="3.90.120.10">
    <property type="entry name" value="DNA Methylase, subunit A, domain 2"/>
    <property type="match status" value="1"/>
</dbReference>
<evidence type="ECO:0000256" key="7">
    <source>
        <dbReference type="RuleBase" id="RU000416"/>
    </source>
</evidence>
<keyword evidence="4" id="KW-0680">Restriction system</keyword>
<protein>
    <recommendedName>
        <fullName evidence="8">Cytosine-specific methyltransferase</fullName>
        <ecNumber evidence="8">2.1.1.37</ecNumber>
    </recommendedName>
</protein>
<dbReference type="PANTHER" id="PTHR10629">
    <property type="entry name" value="CYTOSINE-SPECIFIC METHYLTRANSFERASE"/>
    <property type="match status" value="1"/>
</dbReference>
<dbReference type="PRINTS" id="PR00105">
    <property type="entry name" value="C5METTRFRASE"/>
</dbReference>
<dbReference type="Gene3D" id="3.40.50.150">
    <property type="entry name" value="Vaccinia Virus protein VP39"/>
    <property type="match status" value="1"/>
</dbReference>
<reference evidence="9 10" key="1">
    <citation type="submission" date="2020-08" db="EMBL/GenBank/DDBJ databases">
        <title>Genomic Encyclopedia of Type Strains, Phase IV (KMG-IV): sequencing the most valuable type-strain genomes for metagenomic binning, comparative biology and taxonomic classification.</title>
        <authorList>
            <person name="Goeker M."/>
        </authorList>
    </citation>
    <scope>NUCLEOTIDE SEQUENCE [LARGE SCALE GENOMIC DNA]</scope>
    <source>
        <strain evidence="9 10">DSM 2163</strain>
    </source>
</reference>
<dbReference type="EMBL" id="JACHOP010000032">
    <property type="protein sequence ID" value="MBB5760020.1"/>
    <property type="molecule type" value="Genomic_DNA"/>
</dbReference>
<keyword evidence="10" id="KW-1185">Reference proteome</keyword>
<dbReference type="GO" id="GO:0009307">
    <property type="term" value="P:DNA restriction-modification system"/>
    <property type="evidence" value="ECO:0007669"/>
    <property type="project" value="UniProtKB-KW"/>
</dbReference>
<evidence type="ECO:0000256" key="2">
    <source>
        <dbReference type="ARBA" id="ARBA00022679"/>
    </source>
</evidence>
<dbReference type="PANTHER" id="PTHR10629:SF52">
    <property type="entry name" value="DNA (CYTOSINE-5)-METHYLTRANSFERASE 1"/>
    <property type="match status" value="1"/>
</dbReference>
<dbReference type="InterPro" id="IPR029063">
    <property type="entry name" value="SAM-dependent_MTases_sf"/>
</dbReference>
<dbReference type="InterPro" id="IPR018117">
    <property type="entry name" value="C5_DNA_meth_AS"/>
</dbReference>
<evidence type="ECO:0000256" key="4">
    <source>
        <dbReference type="ARBA" id="ARBA00022747"/>
    </source>
</evidence>
<dbReference type="SUPFAM" id="SSF53335">
    <property type="entry name" value="S-adenosyl-L-methionine-dependent methyltransferases"/>
    <property type="match status" value="1"/>
</dbReference>
<dbReference type="AlphaFoldDB" id="A0A840ZRP5"/>
<evidence type="ECO:0000313" key="9">
    <source>
        <dbReference type="EMBL" id="MBB5760020.1"/>
    </source>
</evidence>
<evidence type="ECO:0000256" key="3">
    <source>
        <dbReference type="ARBA" id="ARBA00022691"/>
    </source>
</evidence>
<comment type="catalytic activity">
    <reaction evidence="5 8">
        <text>a 2'-deoxycytidine in DNA + S-adenosyl-L-methionine = a 5-methyl-2'-deoxycytidine in DNA + S-adenosyl-L-homocysteine + H(+)</text>
        <dbReference type="Rhea" id="RHEA:13681"/>
        <dbReference type="Rhea" id="RHEA-COMP:11369"/>
        <dbReference type="Rhea" id="RHEA-COMP:11370"/>
        <dbReference type="ChEBI" id="CHEBI:15378"/>
        <dbReference type="ChEBI" id="CHEBI:57856"/>
        <dbReference type="ChEBI" id="CHEBI:59789"/>
        <dbReference type="ChEBI" id="CHEBI:85452"/>
        <dbReference type="ChEBI" id="CHEBI:85454"/>
        <dbReference type="EC" id="2.1.1.37"/>
    </reaction>
</comment>
<gene>
    <name evidence="9" type="ORF">HNR00_004760</name>
</gene>
<dbReference type="RefSeq" id="WP_183573596.1">
    <property type="nucleotide sequence ID" value="NZ_JACHOP010000032.1"/>
</dbReference>
<dbReference type="EC" id="2.1.1.37" evidence="8"/>
<dbReference type="InterPro" id="IPR001525">
    <property type="entry name" value="C5_MeTfrase"/>
</dbReference>
<keyword evidence="2 6" id="KW-0808">Transferase</keyword>
<evidence type="ECO:0000256" key="1">
    <source>
        <dbReference type="ARBA" id="ARBA00022603"/>
    </source>
</evidence>
<proteinExistence type="inferred from homology"/>
<dbReference type="PROSITE" id="PS51679">
    <property type="entry name" value="SAM_MT_C5"/>
    <property type="match status" value="1"/>
</dbReference>
<sequence>MVDVDASRDGDWDAADSPSFVDVFAGCGGLSLGLKRAGWRGLFAIEKDAFAFETLSTNFPVGEGRLSYNWPKIIERRPWDIAELLEKNSEELTHLAGTVDLLAGGPPCQGFSHAGKRRPDDPRNRLFEAYLKLVSILRPKVVLIENVRGFTTAFDIVKSNGIGNFANALRDRLAPDYHMVSAIIRADNFGVPQARARFFLIGLRRGQGRPDRVPSFFDDMIEGRDAFLAARGFPRRPTARDALSDLEVSYAGTKPCPECKGFDAISYRGPRSSYQVAMREGFNEPPGDTRLARHRSDIRDRFAAIIQSSNEDGRLNVNISRELRRAHGLNKVAIRVMDPFSPSPTITSLPDDLLHYAEPRTLTVRENARLQSFPDWFSFRGKYTTGGERRALEVPRFTQVANAVPPLLAEQIGLCLRGLLGLERSDMFSEGSADLPERILLRA</sequence>
<accession>A0A840ZRP5</accession>
<evidence type="ECO:0000256" key="5">
    <source>
        <dbReference type="ARBA" id="ARBA00047422"/>
    </source>
</evidence>
<dbReference type="Pfam" id="PF00145">
    <property type="entry name" value="DNA_methylase"/>
    <property type="match status" value="1"/>
</dbReference>